<evidence type="ECO:0000313" key="2">
    <source>
        <dbReference type="EMBL" id="KAK4810814.1"/>
    </source>
</evidence>
<feature type="region of interest" description="Disordered" evidence="1">
    <location>
        <begin position="183"/>
        <end position="217"/>
    </location>
</feature>
<name>A0AAN7RKT1_MYCAM</name>
<keyword evidence="3" id="KW-1185">Reference proteome</keyword>
<gene>
    <name evidence="2" type="ORF">QYF61_008786</name>
</gene>
<dbReference type="PANTHER" id="PTHR46171">
    <property type="entry name" value="GH10160P"/>
    <property type="match status" value="1"/>
</dbReference>
<dbReference type="Proteomes" id="UP001333110">
    <property type="component" value="Unassembled WGS sequence"/>
</dbReference>
<dbReference type="AlphaFoldDB" id="A0AAN7RKT1"/>
<organism evidence="2 3">
    <name type="scientific">Mycteria americana</name>
    <name type="common">Wood stork</name>
    <dbReference type="NCBI Taxonomy" id="33587"/>
    <lineage>
        <taxon>Eukaryota</taxon>
        <taxon>Metazoa</taxon>
        <taxon>Chordata</taxon>
        <taxon>Craniata</taxon>
        <taxon>Vertebrata</taxon>
        <taxon>Euteleostomi</taxon>
        <taxon>Archelosauria</taxon>
        <taxon>Archosauria</taxon>
        <taxon>Dinosauria</taxon>
        <taxon>Saurischia</taxon>
        <taxon>Theropoda</taxon>
        <taxon>Coelurosauria</taxon>
        <taxon>Aves</taxon>
        <taxon>Neognathae</taxon>
        <taxon>Neoaves</taxon>
        <taxon>Aequornithes</taxon>
        <taxon>Ciconiiformes</taxon>
        <taxon>Ciconiidae</taxon>
        <taxon>Mycteria</taxon>
    </lineage>
</organism>
<accession>A0AAN7RKT1</accession>
<proteinExistence type="predicted"/>
<feature type="compositionally biased region" description="Polar residues" evidence="1">
    <location>
        <begin position="197"/>
        <end position="210"/>
    </location>
</feature>
<protein>
    <submittedName>
        <fullName evidence="2">Uncharacterized protein</fullName>
    </submittedName>
</protein>
<dbReference type="PANTHER" id="PTHR46171:SF1">
    <property type="entry name" value="E3 UBIQUITIN-PROTEIN LIGASE RNF38"/>
    <property type="match status" value="1"/>
</dbReference>
<evidence type="ECO:0000313" key="3">
    <source>
        <dbReference type="Proteomes" id="UP001333110"/>
    </source>
</evidence>
<dbReference type="GO" id="GO:0061630">
    <property type="term" value="F:ubiquitin protein ligase activity"/>
    <property type="evidence" value="ECO:0007669"/>
    <property type="project" value="TreeGrafter"/>
</dbReference>
<dbReference type="GO" id="GO:0016567">
    <property type="term" value="P:protein ubiquitination"/>
    <property type="evidence" value="ECO:0007669"/>
    <property type="project" value="TreeGrafter"/>
</dbReference>
<evidence type="ECO:0000256" key="1">
    <source>
        <dbReference type="SAM" id="MobiDB-lite"/>
    </source>
</evidence>
<dbReference type="EMBL" id="JAUNZN010000018">
    <property type="protein sequence ID" value="KAK4810814.1"/>
    <property type="molecule type" value="Genomic_DNA"/>
</dbReference>
<reference evidence="2 3" key="1">
    <citation type="journal article" date="2023" name="J. Hered.">
        <title>Chromosome-level genome of the wood stork (Mycteria americana) provides insight into avian chromosome evolution.</title>
        <authorList>
            <person name="Flamio R. Jr."/>
            <person name="Ramstad K.M."/>
        </authorList>
    </citation>
    <scope>NUCLEOTIDE SEQUENCE [LARGE SCALE GENOMIC DNA]</scope>
    <source>
        <strain evidence="2">JAX WOST 10</strain>
    </source>
</reference>
<comment type="caution">
    <text evidence="2">The sequence shown here is derived from an EMBL/GenBank/DDBJ whole genome shotgun (WGS) entry which is preliminary data.</text>
</comment>
<sequence length="331" mass="37510">MAFVFPTGVKPQHWYRLGSVWLGSSLAERDLVGMKLNMSQQCAAAATKENGILGCICRGITSRDRDVIIPLSTFQAAPGVLCPVLVLTIQDERLKEIGLFSLEKRRLRGDLITVFWYLKGSYKEDGGFLFTRSHMEKTRDNGFKLYWERFHLDLGNKFFTSEDSSSPKRQRLSHSVFDYTAASPTTSPPMRPWEMASNRQPPLARSNQHHFSGEHCSTPARSRRRIIEWFQLERTFKDHLVQPPLPWAGTSFTRLLKGLSNLTLNTSRDGASTASLGNLFQCFTTLLKDRNKVSPEPSLLQAEQPQLSQPFLIGKVFQPSNHFRGPPLDPL</sequence>